<comment type="caution">
    <text evidence="4">The sequence shown here is derived from an EMBL/GenBank/DDBJ whole genome shotgun (WGS) entry which is preliminary data.</text>
</comment>
<feature type="domain" description="HTH cro/C1-type" evidence="3">
    <location>
        <begin position="36"/>
        <end position="90"/>
    </location>
</feature>
<accession>A0A7C3WJJ8</accession>
<keyword evidence="2" id="KW-0472">Membrane</keyword>
<dbReference type="InterPro" id="IPR010982">
    <property type="entry name" value="Lambda_DNA-bd_dom_sf"/>
</dbReference>
<dbReference type="InterPro" id="IPR050807">
    <property type="entry name" value="TransReg_Diox_bact_type"/>
</dbReference>
<dbReference type="CDD" id="cd00093">
    <property type="entry name" value="HTH_XRE"/>
    <property type="match status" value="1"/>
</dbReference>
<dbReference type="InterPro" id="IPR001387">
    <property type="entry name" value="Cro/C1-type_HTH"/>
</dbReference>
<dbReference type="Gene3D" id="1.10.260.40">
    <property type="entry name" value="lambda repressor-like DNA-binding domains"/>
    <property type="match status" value="1"/>
</dbReference>
<dbReference type="GO" id="GO:0003700">
    <property type="term" value="F:DNA-binding transcription factor activity"/>
    <property type="evidence" value="ECO:0007669"/>
    <property type="project" value="TreeGrafter"/>
</dbReference>
<evidence type="ECO:0000256" key="1">
    <source>
        <dbReference type="ARBA" id="ARBA00023125"/>
    </source>
</evidence>
<dbReference type="SUPFAM" id="SSF47413">
    <property type="entry name" value="lambda repressor-like DNA-binding domains"/>
    <property type="match status" value="1"/>
</dbReference>
<sequence>MSRKISMEKPFFLRNILTIRNPLIIIGFMGLNIKKLKKLRQNQGLSQNALERKAGVGLGILSRLEAGKGGITVDTLVKIAKALDMPPAYFLD</sequence>
<keyword evidence="2" id="KW-0812">Transmembrane</keyword>
<dbReference type="PANTHER" id="PTHR46797:SF1">
    <property type="entry name" value="METHYLPHOSPHONATE SYNTHASE"/>
    <property type="match status" value="1"/>
</dbReference>
<dbReference type="SMART" id="SM00530">
    <property type="entry name" value="HTH_XRE"/>
    <property type="match status" value="1"/>
</dbReference>
<dbReference type="EMBL" id="DTHB01000044">
    <property type="protein sequence ID" value="HGB14871.1"/>
    <property type="molecule type" value="Genomic_DNA"/>
</dbReference>
<dbReference type="GO" id="GO:0005829">
    <property type="term" value="C:cytosol"/>
    <property type="evidence" value="ECO:0007669"/>
    <property type="project" value="TreeGrafter"/>
</dbReference>
<proteinExistence type="predicted"/>
<dbReference type="AlphaFoldDB" id="A0A7C3WJJ8"/>
<gene>
    <name evidence="4" type="ORF">ENV62_06520</name>
</gene>
<dbReference type="Pfam" id="PF01381">
    <property type="entry name" value="HTH_3"/>
    <property type="match status" value="1"/>
</dbReference>
<dbReference type="PANTHER" id="PTHR46797">
    <property type="entry name" value="HTH-TYPE TRANSCRIPTIONAL REGULATOR"/>
    <property type="match status" value="1"/>
</dbReference>
<evidence type="ECO:0000313" key="4">
    <source>
        <dbReference type="EMBL" id="HGB14871.1"/>
    </source>
</evidence>
<dbReference type="PROSITE" id="PS50943">
    <property type="entry name" value="HTH_CROC1"/>
    <property type="match status" value="1"/>
</dbReference>
<feature type="transmembrane region" description="Helical" evidence="2">
    <location>
        <begin position="12"/>
        <end position="33"/>
    </location>
</feature>
<protein>
    <submittedName>
        <fullName evidence="4">XRE family transcriptional regulator</fullName>
    </submittedName>
</protein>
<reference evidence="4" key="1">
    <citation type="journal article" date="2020" name="mSystems">
        <title>Genome- and Community-Level Interaction Insights into Carbon Utilization and Element Cycling Functions of Hydrothermarchaeota in Hydrothermal Sediment.</title>
        <authorList>
            <person name="Zhou Z."/>
            <person name="Liu Y."/>
            <person name="Xu W."/>
            <person name="Pan J."/>
            <person name="Luo Z.H."/>
            <person name="Li M."/>
        </authorList>
    </citation>
    <scope>NUCLEOTIDE SEQUENCE [LARGE SCALE GENOMIC DNA]</scope>
    <source>
        <strain evidence="4">SpSt-776</strain>
    </source>
</reference>
<keyword evidence="1" id="KW-0238">DNA-binding</keyword>
<keyword evidence="2" id="KW-1133">Transmembrane helix</keyword>
<evidence type="ECO:0000259" key="3">
    <source>
        <dbReference type="PROSITE" id="PS50943"/>
    </source>
</evidence>
<dbReference type="GO" id="GO:0003677">
    <property type="term" value="F:DNA binding"/>
    <property type="evidence" value="ECO:0007669"/>
    <property type="project" value="UniProtKB-KW"/>
</dbReference>
<evidence type="ECO:0000256" key="2">
    <source>
        <dbReference type="SAM" id="Phobius"/>
    </source>
</evidence>
<name>A0A7C3WJJ8_9BACT</name>
<organism evidence="4">
    <name type="scientific">Desulfobacca acetoxidans</name>
    <dbReference type="NCBI Taxonomy" id="60893"/>
    <lineage>
        <taxon>Bacteria</taxon>
        <taxon>Pseudomonadati</taxon>
        <taxon>Thermodesulfobacteriota</taxon>
        <taxon>Desulfobaccia</taxon>
        <taxon>Desulfobaccales</taxon>
        <taxon>Desulfobaccaceae</taxon>
        <taxon>Desulfobacca</taxon>
    </lineage>
</organism>